<dbReference type="AlphaFoldDB" id="S8EKW6"/>
<keyword evidence="2" id="KW-1185">Reference proteome</keyword>
<name>S8EKW6_FOMSC</name>
<dbReference type="HOGENOM" id="CLU_2320417_0_0_1"/>
<reference evidence="1 2" key="1">
    <citation type="journal article" date="2012" name="Science">
        <title>The Paleozoic origin of enzymatic lignin decomposition reconstructed from 31 fungal genomes.</title>
        <authorList>
            <person name="Floudas D."/>
            <person name="Binder M."/>
            <person name="Riley R."/>
            <person name="Barry K."/>
            <person name="Blanchette R.A."/>
            <person name="Henrissat B."/>
            <person name="Martinez A.T."/>
            <person name="Otillar R."/>
            <person name="Spatafora J.W."/>
            <person name="Yadav J.S."/>
            <person name="Aerts A."/>
            <person name="Benoit I."/>
            <person name="Boyd A."/>
            <person name="Carlson A."/>
            <person name="Copeland A."/>
            <person name="Coutinho P.M."/>
            <person name="de Vries R.P."/>
            <person name="Ferreira P."/>
            <person name="Findley K."/>
            <person name="Foster B."/>
            <person name="Gaskell J."/>
            <person name="Glotzer D."/>
            <person name="Gorecki P."/>
            <person name="Heitman J."/>
            <person name="Hesse C."/>
            <person name="Hori C."/>
            <person name="Igarashi K."/>
            <person name="Jurgens J.A."/>
            <person name="Kallen N."/>
            <person name="Kersten P."/>
            <person name="Kohler A."/>
            <person name="Kuees U."/>
            <person name="Kumar T.K.A."/>
            <person name="Kuo A."/>
            <person name="LaButti K."/>
            <person name="Larrondo L.F."/>
            <person name="Lindquist E."/>
            <person name="Ling A."/>
            <person name="Lombard V."/>
            <person name="Lucas S."/>
            <person name="Lundell T."/>
            <person name="Martin R."/>
            <person name="McLaughlin D.J."/>
            <person name="Morgenstern I."/>
            <person name="Morin E."/>
            <person name="Murat C."/>
            <person name="Nagy L.G."/>
            <person name="Nolan M."/>
            <person name="Ohm R.A."/>
            <person name="Patyshakuliyeva A."/>
            <person name="Rokas A."/>
            <person name="Ruiz-Duenas F.J."/>
            <person name="Sabat G."/>
            <person name="Salamov A."/>
            <person name="Samejima M."/>
            <person name="Schmutz J."/>
            <person name="Slot J.C."/>
            <person name="St John F."/>
            <person name="Stenlid J."/>
            <person name="Sun H."/>
            <person name="Sun S."/>
            <person name="Syed K."/>
            <person name="Tsang A."/>
            <person name="Wiebenga A."/>
            <person name="Young D."/>
            <person name="Pisabarro A."/>
            <person name="Eastwood D.C."/>
            <person name="Martin F."/>
            <person name="Cullen D."/>
            <person name="Grigoriev I.V."/>
            <person name="Hibbett D.S."/>
        </authorList>
    </citation>
    <scope>NUCLEOTIDE SEQUENCE</scope>
    <source>
        <strain evidence="2">FP-58527</strain>
    </source>
</reference>
<organism evidence="1 2">
    <name type="scientific">Fomitopsis schrenkii</name>
    <name type="common">Brown rot fungus</name>
    <dbReference type="NCBI Taxonomy" id="2126942"/>
    <lineage>
        <taxon>Eukaryota</taxon>
        <taxon>Fungi</taxon>
        <taxon>Dikarya</taxon>
        <taxon>Basidiomycota</taxon>
        <taxon>Agaricomycotina</taxon>
        <taxon>Agaricomycetes</taxon>
        <taxon>Polyporales</taxon>
        <taxon>Fomitopsis</taxon>
    </lineage>
</organism>
<dbReference type="InParanoid" id="S8EKW6"/>
<proteinExistence type="predicted"/>
<accession>S8EKW6</accession>
<sequence>MRYGLRRCRQPRLRKNWQERSWVMPRKLIQYPKHDPMMLSASHATVGKDCHTPPNSERIPNYAAYCNFSSRPAAYSSPHLSCIAYRWRRNASGFDSVEM</sequence>
<gene>
    <name evidence="1" type="ORF">FOMPIDRAFT_1021423</name>
</gene>
<dbReference type="Proteomes" id="UP000015241">
    <property type="component" value="Unassembled WGS sequence"/>
</dbReference>
<protein>
    <submittedName>
        <fullName evidence="1">Uncharacterized protein</fullName>
    </submittedName>
</protein>
<evidence type="ECO:0000313" key="1">
    <source>
        <dbReference type="EMBL" id="EPT05732.1"/>
    </source>
</evidence>
<dbReference type="EMBL" id="KE504123">
    <property type="protein sequence ID" value="EPT05732.1"/>
    <property type="molecule type" value="Genomic_DNA"/>
</dbReference>
<evidence type="ECO:0000313" key="2">
    <source>
        <dbReference type="Proteomes" id="UP000015241"/>
    </source>
</evidence>